<sequence length="158" mass="16638">MPAADVMAHQGLGEYQIAVGVESTRQFVGLVIQVAFHLVPATFPSVAGYRPFLTLCCTAETDIQLGRRAVGDVGQTPGNAQPCRGHPIIGVVVAAGEVRIQADRRGLDLGEGNLFGRGFGSGRYDHAMSDPFGELDGPLQRTSPTQGAAKHRMPGLDA</sequence>
<name>K1LSS0_CECL9</name>
<feature type="compositionally biased region" description="Basic residues" evidence="1">
    <location>
        <begin position="149"/>
        <end position="158"/>
    </location>
</feature>
<gene>
    <name evidence="2" type="ORF">B879_04253</name>
</gene>
<proteinExistence type="predicted"/>
<keyword evidence="3" id="KW-1185">Reference proteome</keyword>
<comment type="caution">
    <text evidence="2">The sequence shown here is derived from an EMBL/GenBank/DDBJ whole genome shotgun (WGS) entry which is preliminary data.</text>
</comment>
<evidence type="ECO:0000313" key="3">
    <source>
        <dbReference type="Proteomes" id="UP000004478"/>
    </source>
</evidence>
<evidence type="ECO:0000256" key="1">
    <source>
        <dbReference type="SAM" id="MobiDB-lite"/>
    </source>
</evidence>
<dbReference type="Proteomes" id="UP000004478">
    <property type="component" value="Unassembled WGS sequence"/>
</dbReference>
<reference evidence="2 3" key="1">
    <citation type="journal article" date="2012" name="J. Bacteriol.">
        <title>Draft Genome Sequence of Cecembia lonarensis Strain LW9T, Isolated from Lonar Lake, a Haloalkaline Lake in India.</title>
        <authorList>
            <person name="Shivaji S."/>
            <person name="Ara S."/>
            <person name="Singh A."/>
            <person name="Pinnaka A.K."/>
        </authorList>
    </citation>
    <scope>NUCLEOTIDE SEQUENCE [LARGE SCALE GENOMIC DNA]</scope>
    <source>
        <strain evidence="2 3">LW9</strain>
    </source>
</reference>
<evidence type="ECO:0000313" key="2">
    <source>
        <dbReference type="EMBL" id="EKB47154.1"/>
    </source>
</evidence>
<protein>
    <submittedName>
        <fullName evidence="2">Uncharacterized protein</fullName>
    </submittedName>
</protein>
<dbReference type="EMBL" id="AMGM01000329">
    <property type="protein sequence ID" value="EKB47154.1"/>
    <property type="molecule type" value="Genomic_DNA"/>
</dbReference>
<dbReference type="AlphaFoldDB" id="K1LSS0"/>
<organism evidence="2 3">
    <name type="scientific">Cecembia lonarensis (strain CCUG 58316 / KCTC 22772 / LW9)</name>
    <dbReference type="NCBI Taxonomy" id="1225176"/>
    <lineage>
        <taxon>Bacteria</taxon>
        <taxon>Pseudomonadati</taxon>
        <taxon>Bacteroidota</taxon>
        <taxon>Cytophagia</taxon>
        <taxon>Cytophagales</taxon>
        <taxon>Cyclobacteriaceae</taxon>
        <taxon>Cecembia</taxon>
    </lineage>
</organism>
<accession>K1LSS0</accession>
<feature type="region of interest" description="Disordered" evidence="1">
    <location>
        <begin position="130"/>
        <end position="158"/>
    </location>
</feature>